<feature type="signal peptide" evidence="5">
    <location>
        <begin position="1"/>
        <end position="23"/>
    </location>
</feature>
<accession>A0A4P8F8V2</accession>
<dbReference type="AlphaFoldDB" id="A0A4P8F8V2"/>
<dbReference type="GO" id="GO:0005125">
    <property type="term" value="F:cytokine activity"/>
    <property type="evidence" value="ECO:0007669"/>
    <property type="project" value="InterPro"/>
</dbReference>
<protein>
    <submittedName>
        <fullName evidence="6">Interleukin 17-like protein</fullName>
    </submittedName>
</protein>
<proteinExistence type="evidence at transcript level"/>
<evidence type="ECO:0000313" key="6">
    <source>
        <dbReference type="EMBL" id="QCO76329.1"/>
    </source>
</evidence>
<evidence type="ECO:0000256" key="1">
    <source>
        <dbReference type="ARBA" id="ARBA00004613"/>
    </source>
</evidence>
<comment type="subcellular location">
    <subcellularLocation>
        <location evidence="1">Secreted</location>
    </subcellularLocation>
</comment>
<feature type="chain" id="PRO_5020703833" evidence="5">
    <location>
        <begin position="24"/>
        <end position="218"/>
    </location>
</feature>
<dbReference type="SUPFAM" id="SSF57501">
    <property type="entry name" value="Cystine-knot cytokines"/>
    <property type="match status" value="1"/>
</dbReference>
<keyword evidence="4 5" id="KW-0732">Signal</keyword>
<evidence type="ECO:0000256" key="3">
    <source>
        <dbReference type="ARBA" id="ARBA00022525"/>
    </source>
</evidence>
<dbReference type="Pfam" id="PF06083">
    <property type="entry name" value="IL17"/>
    <property type="match status" value="1"/>
</dbReference>
<dbReference type="GO" id="GO:0005576">
    <property type="term" value="C:extracellular region"/>
    <property type="evidence" value="ECO:0007669"/>
    <property type="project" value="UniProtKB-SubCell"/>
</dbReference>
<dbReference type="SMR" id="A0A4P8F8V2"/>
<dbReference type="Gene3D" id="2.10.90.10">
    <property type="entry name" value="Cystine-knot cytokines"/>
    <property type="match status" value="1"/>
</dbReference>
<sequence length="218" mass="24716">METVMVLFYVIATMVTSSRHSSAFSIDREDMTSHNLQSTTNSYPDWSVGLSSEDDVNKRSVAEFTCQEPSEADLINQLHSKVLAGDHLRTNSIPEDQMVPKWEEITGMGIYVQNGHHQPQEPSALLRRNLNRRSLCPWTKTPHNDSSRYPRTIYHARCLCTDCTDWSQGDRVSYISTCVPVTKQINVLRRGECVNGTYSYDFTREPVTVGCVCSRSSN</sequence>
<organism evidence="6">
    <name type="scientific">Holothuria leucospilota</name>
    <name type="common">Black long sea cucumber</name>
    <name type="synonym">Mertensiothuria leucospilota</name>
    <dbReference type="NCBI Taxonomy" id="206669"/>
    <lineage>
        <taxon>Eukaryota</taxon>
        <taxon>Metazoa</taxon>
        <taxon>Echinodermata</taxon>
        <taxon>Eleutherozoa</taxon>
        <taxon>Echinozoa</taxon>
        <taxon>Holothuroidea</taxon>
        <taxon>Aspidochirotacea</taxon>
        <taxon>Aspidochirotida</taxon>
        <taxon>Holothuriidae</taxon>
        <taxon>Holothuria</taxon>
    </lineage>
</organism>
<dbReference type="InterPro" id="IPR029034">
    <property type="entry name" value="Cystine-knot_cytokine"/>
</dbReference>
<reference evidence="6" key="1">
    <citation type="submission" date="2018-10" db="EMBL/GenBank/DDBJ databases">
        <title>An interleukin-17 from sea cucumber Holothuria leucospilota: molecular cloning, identification and functional characterization.</title>
        <authorList>
            <person name="Wu F.X."/>
        </authorList>
    </citation>
    <scope>NUCLEOTIDE SEQUENCE</scope>
</reference>
<evidence type="ECO:0000256" key="2">
    <source>
        <dbReference type="ARBA" id="ARBA00007236"/>
    </source>
</evidence>
<keyword evidence="3" id="KW-0964">Secreted</keyword>
<dbReference type="EMBL" id="MK033502">
    <property type="protein sequence ID" value="QCO76329.1"/>
    <property type="molecule type" value="mRNA"/>
</dbReference>
<name>A0A4P8F8V2_HOLLE</name>
<evidence type="ECO:0000256" key="4">
    <source>
        <dbReference type="ARBA" id="ARBA00022729"/>
    </source>
</evidence>
<dbReference type="InterPro" id="IPR010345">
    <property type="entry name" value="IL-17_fam"/>
</dbReference>
<comment type="similarity">
    <text evidence="2">Belongs to the IL-17 family.</text>
</comment>
<evidence type="ECO:0000256" key="5">
    <source>
        <dbReference type="SAM" id="SignalP"/>
    </source>
</evidence>